<name>A0ACC1T7I8_9APHY</name>
<comment type="caution">
    <text evidence="1">The sequence shown here is derived from an EMBL/GenBank/DDBJ whole genome shotgun (WGS) entry which is preliminary data.</text>
</comment>
<evidence type="ECO:0000313" key="2">
    <source>
        <dbReference type="Proteomes" id="UP001148662"/>
    </source>
</evidence>
<dbReference type="EMBL" id="JANHOG010000419">
    <property type="protein sequence ID" value="KAJ3554549.1"/>
    <property type="molecule type" value="Genomic_DNA"/>
</dbReference>
<keyword evidence="2" id="KW-1185">Reference proteome</keyword>
<sequence>MFSKAFWSPERIALSELSPITMKRRPRRLPTMKSSMHPILFTLMTLIAAAELGLTAFLISAGSQLGTWASPRYQSLLILLCFEAAWTLLFTTGYILWVLDGAVHLLANVANSVIWLLLTAILWGTAAGVMHAARTGADCPDTLPMPGCRQSLTVEALGWTEFGLCLVTMLSTVLWLWTGRRSRDSRTVCTVCAAHPMRPHLSFGILHKHAPRNRPKELTPEQRHMYSSEKLMNFRTIAKICASRSPYVLGISDLASAELHIEIAEIGQFAEVAYSRLELAYVFEHLDMLSKPSFPLEVCDALSGTILVSSFLGRTAKVPAYVAYRPSTRQLIIAFAGTMTALHALYDVRFSKHKHPAGLGCMVHKGFWKLYKGCRVSAIEGIKKGLAEHDVVELVITGHSLGGALSSLLAFDLLVGTTFERLLPPNVGVKIVGFGSPRVGNTKLVQLWRDKIKAHSEKGRRIQEYLVKAYNDGVPSLPPAKFGYRHLTESPMYFYHERLFHVPPSESEHGTFDVNTEAAWAVPAHPRGGHNYYNGRDLEKISRRMDWVHEMMGDGTGWESKYIARVAKDERKWKKQSQNELHASHT</sequence>
<reference evidence="1" key="1">
    <citation type="submission" date="2022-07" db="EMBL/GenBank/DDBJ databases">
        <title>Genome Sequence of Phlebia brevispora.</title>
        <authorList>
            <person name="Buettner E."/>
        </authorList>
    </citation>
    <scope>NUCLEOTIDE SEQUENCE</scope>
    <source>
        <strain evidence="1">MPL23</strain>
    </source>
</reference>
<accession>A0ACC1T7I8</accession>
<evidence type="ECO:0000313" key="1">
    <source>
        <dbReference type="EMBL" id="KAJ3554549.1"/>
    </source>
</evidence>
<protein>
    <submittedName>
        <fullName evidence="1">Uncharacterized protein</fullName>
    </submittedName>
</protein>
<dbReference type="Proteomes" id="UP001148662">
    <property type="component" value="Unassembled WGS sequence"/>
</dbReference>
<proteinExistence type="predicted"/>
<gene>
    <name evidence="1" type="ORF">NM688_g3047</name>
</gene>
<organism evidence="1 2">
    <name type="scientific">Phlebia brevispora</name>
    <dbReference type="NCBI Taxonomy" id="194682"/>
    <lineage>
        <taxon>Eukaryota</taxon>
        <taxon>Fungi</taxon>
        <taxon>Dikarya</taxon>
        <taxon>Basidiomycota</taxon>
        <taxon>Agaricomycotina</taxon>
        <taxon>Agaricomycetes</taxon>
        <taxon>Polyporales</taxon>
        <taxon>Meruliaceae</taxon>
        <taxon>Phlebia</taxon>
    </lineage>
</organism>